<name>A0ABN8GGH2_9BACL</name>
<protein>
    <recommendedName>
        <fullName evidence="3">SMI1/KNR4 family protein</fullName>
    </recommendedName>
</protein>
<dbReference type="Proteomes" id="UP000838686">
    <property type="component" value="Unassembled WGS sequence"/>
</dbReference>
<sequence>MAESPKTIKDEARTEHRAGKVNVKFAAYAADFGFHVKPCIAWLPRTKVLIGRIQGPVPLVVIGDLSGRVRLMILDLHSSKLNLPIHMSQDLIKHLALTRKHYFIVGGLDMESKLEFLKEYTLSENQNIKIIPFHEVRGIGSEMIPKSWFNIFEHKDTDRRIELLLEVWKTCSPVTLSNTISYLTENLYEVDLVYFNDRYSILYSVKSQSGEIQYYEGRNPLDPFNNIELQNNWCKIPQLIRNFYENLHNGFYFYASKAMGLVPLENVTFFGDDEWGIIESLNEPIQINLQTTFGFFKNGMSGYVAIDYTNAENDNATLWFSNDQPEYNINFWDTIDEWIVIGFQD</sequence>
<evidence type="ECO:0000313" key="1">
    <source>
        <dbReference type="EMBL" id="CAH1202492.1"/>
    </source>
</evidence>
<proteinExistence type="predicted"/>
<organism evidence="1 2">
    <name type="scientific">Paenibacillus plantiphilus</name>
    <dbReference type="NCBI Taxonomy" id="2905650"/>
    <lineage>
        <taxon>Bacteria</taxon>
        <taxon>Bacillati</taxon>
        <taxon>Bacillota</taxon>
        <taxon>Bacilli</taxon>
        <taxon>Bacillales</taxon>
        <taxon>Paenibacillaceae</taxon>
        <taxon>Paenibacillus</taxon>
    </lineage>
</organism>
<comment type="caution">
    <text evidence="1">The sequence shown here is derived from an EMBL/GenBank/DDBJ whole genome shotgun (WGS) entry which is preliminary data.</text>
</comment>
<gene>
    <name evidence="1" type="ORF">PAECIP111893_01808</name>
</gene>
<dbReference type="EMBL" id="CAKMMF010000008">
    <property type="protein sequence ID" value="CAH1202492.1"/>
    <property type="molecule type" value="Genomic_DNA"/>
</dbReference>
<reference evidence="1" key="1">
    <citation type="submission" date="2022-01" db="EMBL/GenBank/DDBJ databases">
        <authorList>
            <person name="Criscuolo A."/>
        </authorList>
    </citation>
    <scope>NUCLEOTIDE SEQUENCE</scope>
    <source>
        <strain evidence="1">CIP111893</strain>
    </source>
</reference>
<keyword evidence="2" id="KW-1185">Reference proteome</keyword>
<evidence type="ECO:0000313" key="2">
    <source>
        <dbReference type="Proteomes" id="UP000838686"/>
    </source>
</evidence>
<accession>A0ABN8GGH2</accession>
<evidence type="ECO:0008006" key="3">
    <source>
        <dbReference type="Google" id="ProtNLM"/>
    </source>
</evidence>